<feature type="transmembrane region" description="Helical" evidence="2">
    <location>
        <begin position="31"/>
        <end position="53"/>
    </location>
</feature>
<dbReference type="STRING" id="930128.SAMN05192532_103334"/>
<dbReference type="AlphaFoldDB" id="A0A1I2D187"/>
<keyword evidence="2" id="KW-0812">Transmembrane</keyword>
<dbReference type="Proteomes" id="UP000199516">
    <property type="component" value="Unassembled WGS sequence"/>
</dbReference>
<dbReference type="OrthoDB" id="2857582at2"/>
<evidence type="ECO:0000256" key="1">
    <source>
        <dbReference type="SAM" id="MobiDB-lite"/>
    </source>
</evidence>
<accession>A0A1I2D187</accession>
<feature type="compositionally biased region" description="Acidic residues" evidence="1">
    <location>
        <begin position="104"/>
        <end position="117"/>
    </location>
</feature>
<sequence>MKLPGLPRCLTNMKKILKGSLSHAANERGNAMMISLIVVFCFIFLAFVFFDVFSTYAYKNASQKATDAAAIAAALEAKDIYEEELAYRLEQAFAPFASGIRDALEEDEGDEDEEEGEVSAQNVGNDDDISEEDLEDNPDLTDAPQVVLDRIIDASTPLTNEALLFFFSDAQITGFICDSMRRDWSRIEEKANYFAQKNGAEDITDLEFPYDGSFEIFASVKTETSFITVPDEAFGQGQRDMHTDASASIPLPEGVSFVPGACH</sequence>
<feature type="region of interest" description="Disordered" evidence="1">
    <location>
        <begin position="104"/>
        <end position="140"/>
    </location>
</feature>
<protein>
    <submittedName>
        <fullName evidence="4">Putative Flp pilus-assembly TadE/G-like</fullName>
    </submittedName>
</protein>
<reference evidence="4 5" key="1">
    <citation type="submission" date="2016-10" db="EMBL/GenBank/DDBJ databases">
        <authorList>
            <person name="de Groot N.N."/>
        </authorList>
    </citation>
    <scope>NUCLEOTIDE SEQUENCE [LARGE SCALE GENOMIC DNA]</scope>
    <source>
        <strain evidence="4 5">DSM 23995</strain>
    </source>
</reference>
<dbReference type="InterPro" id="IPR028087">
    <property type="entry name" value="Tad_N"/>
</dbReference>
<name>A0A1I2D187_9BACI</name>
<proteinExistence type="predicted"/>
<evidence type="ECO:0000313" key="5">
    <source>
        <dbReference type="Proteomes" id="UP000199516"/>
    </source>
</evidence>
<keyword evidence="2" id="KW-1133">Transmembrane helix</keyword>
<gene>
    <name evidence="4" type="ORF">SAMN05192532_103334</name>
</gene>
<keyword evidence="5" id="KW-1185">Reference proteome</keyword>
<keyword evidence="2" id="KW-0472">Membrane</keyword>
<dbReference type="Pfam" id="PF13400">
    <property type="entry name" value="Tad"/>
    <property type="match status" value="1"/>
</dbReference>
<evidence type="ECO:0000313" key="4">
    <source>
        <dbReference type="EMBL" id="SFE74286.1"/>
    </source>
</evidence>
<evidence type="ECO:0000256" key="2">
    <source>
        <dbReference type="SAM" id="Phobius"/>
    </source>
</evidence>
<feature type="domain" description="Putative Flp pilus-assembly TadG-like N-terminal" evidence="3">
    <location>
        <begin position="29"/>
        <end position="74"/>
    </location>
</feature>
<evidence type="ECO:0000259" key="3">
    <source>
        <dbReference type="Pfam" id="PF13400"/>
    </source>
</evidence>
<dbReference type="EMBL" id="FONT01000003">
    <property type="protein sequence ID" value="SFE74286.1"/>
    <property type="molecule type" value="Genomic_DNA"/>
</dbReference>
<feature type="compositionally biased region" description="Acidic residues" evidence="1">
    <location>
        <begin position="125"/>
        <end position="139"/>
    </location>
</feature>
<organism evidence="4 5">
    <name type="scientific">Alteribacillus iranensis</name>
    <dbReference type="NCBI Taxonomy" id="930128"/>
    <lineage>
        <taxon>Bacteria</taxon>
        <taxon>Bacillati</taxon>
        <taxon>Bacillota</taxon>
        <taxon>Bacilli</taxon>
        <taxon>Bacillales</taxon>
        <taxon>Bacillaceae</taxon>
        <taxon>Alteribacillus</taxon>
    </lineage>
</organism>